<reference evidence="2" key="1">
    <citation type="submission" date="2020-05" db="EMBL/GenBank/DDBJ databases">
        <title>WGS assembly of Panicum virgatum.</title>
        <authorList>
            <person name="Lovell J.T."/>
            <person name="Jenkins J."/>
            <person name="Shu S."/>
            <person name="Juenger T.E."/>
            <person name="Schmutz J."/>
        </authorList>
    </citation>
    <scope>NUCLEOTIDE SEQUENCE</scope>
    <source>
        <strain evidence="2">AP13</strain>
    </source>
</reference>
<sequence length="120" mass="13948">MYDATDIMDLCQLEAMKWREESMPIDPDVGRCKRFFLCLQNPVFTHNIRRRIRELNHSLDNIKKDAEVFNFINLASFEDHRKVAPHLATRKSGPAIDRSAMVGEIEENTGGEHKEREMSS</sequence>
<organism evidence="2 3">
    <name type="scientific">Panicum virgatum</name>
    <name type="common">Blackwell switchgrass</name>
    <dbReference type="NCBI Taxonomy" id="38727"/>
    <lineage>
        <taxon>Eukaryota</taxon>
        <taxon>Viridiplantae</taxon>
        <taxon>Streptophyta</taxon>
        <taxon>Embryophyta</taxon>
        <taxon>Tracheophyta</taxon>
        <taxon>Spermatophyta</taxon>
        <taxon>Magnoliopsida</taxon>
        <taxon>Liliopsida</taxon>
        <taxon>Poales</taxon>
        <taxon>Poaceae</taxon>
        <taxon>PACMAD clade</taxon>
        <taxon>Panicoideae</taxon>
        <taxon>Panicodae</taxon>
        <taxon>Paniceae</taxon>
        <taxon>Panicinae</taxon>
        <taxon>Panicum</taxon>
        <taxon>Panicum sect. Hiantes</taxon>
    </lineage>
</organism>
<evidence type="ECO:0000256" key="1">
    <source>
        <dbReference type="SAM" id="MobiDB-lite"/>
    </source>
</evidence>
<accession>A0A8T0U6J0</accession>
<dbReference type="EMBL" id="CM029042">
    <property type="protein sequence ID" value="KAG2619721.1"/>
    <property type="molecule type" value="Genomic_DNA"/>
</dbReference>
<name>A0A8T0U6J0_PANVG</name>
<proteinExistence type="predicted"/>
<evidence type="ECO:0000313" key="2">
    <source>
        <dbReference type="EMBL" id="KAG2619721.1"/>
    </source>
</evidence>
<comment type="caution">
    <text evidence="2">The sequence shown here is derived from an EMBL/GenBank/DDBJ whole genome shotgun (WGS) entry which is preliminary data.</text>
</comment>
<gene>
    <name evidence="2" type="ORF">PVAP13_3NG105900</name>
</gene>
<dbReference type="AlphaFoldDB" id="A0A8T0U6J0"/>
<keyword evidence="3" id="KW-1185">Reference proteome</keyword>
<protein>
    <submittedName>
        <fullName evidence="2">Uncharacterized protein</fullName>
    </submittedName>
</protein>
<feature type="region of interest" description="Disordered" evidence="1">
    <location>
        <begin position="95"/>
        <end position="120"/>
    </location>
</feature>
<evidence type="ECO:0000313" key="3">
    <source>
        <dbReference type="Proteomes" id="UP000823388"/>
    </source>
</evidence>
<dbReference type="Proteomes" id="UP000823388">
    <property type="component" value="Chromosome 3N"/>
</dbReference>
<feature type="compositionally biased region" description="Basic and acidic residues" evidence="1">
    <location>
        <begin position="110"/>
        <end position="120"/>
    </location>
</feature>